<dbReference type="InterPro" id="IPR017951">
    <property type="entry name" value="Urease_asu_c"/>
</dbReference>
<evidence type="ECO:0000313" key="6">
    <source>
        <dbReference type="Proteomes" id="UP000243579"/>
    </source>
</evidence>
<accession>A0A1V9ZE88</accession>
<proteinExistence type="inferred from homology"/>
<comment type="similarity">
    <text evidence="2">Belongs to the metallo-dependent hydrolases superfamily. Urease alpha subunit family.</text>
</comment>
<comment type="caution">
    <text evidence="5">The sequence shown here is derived from an EMBL/GenBank/DDBJ whole genome shotgun (WGS) entry which is preliminary data.</text>
</comment>
<dbReference type="PANTHER" id="PTHR43440">
    <property type="entry name" value="UREASE"/>
    <property type="match status" value="1"/>
</dbReference>
<dbReference type="InterPro" id="IPR011024">
    <property type="entry name" value="G_crystallin-like"/>
</dbReference>
<gene>
    <name evidence="5" type="ORF">ACHHYP_16102</name>
</gene>
<dbReference type="GO" id="GO:0009039">
    <property type="term" value="F:urease activity"/>
    <property type="evidence" value="ECO:0007669"/>
    <property type="project" value="InterPro"/>
</dbReference>
<dbReference type="InterPro" id="IPR050112">
    <property type="entry name" value="Urease_alpha_subunit"/>
</dbReference>
<dbReference type="GO" id="GO:0016151">
    <property type="term" value="F:nickel cation binding"/>
    <property type="evidence" value="ECO:0007669"/>
    <property type="project" value="InterPro"/>
</dbReference>
<dbReference type="Gene3D" id="2.60.20.10">
    <property type="entry name" value="Crystallins"/>
    <property type="match status" value="1"/>
</dbReference>
<feature type="chain" id="PRO_5013388833" evidence="3">
    <location>
        <begin position="20"/>
        <end position="276"/>
    </location>
</feature>
<dbReference type="InterPro" id="IPR005848">
    <property type="entry name" value="Urease_asu"/>
</dbReference>
<sequence length="276" mass="30628">MLLSALIPLILAGLDGTTAVTFFEWPHYLGRFHTVKPGEVSTSELPWRGSIQSIELAPTEQLVTYDEPDFRGNKAVWLRSTPYPGNWVGRIASFQIRPLNITAFPSPTHDEASWRLMGTWEGYLMVRLSVTVGGFPECYSTNGVNCKLEAHVENLLPLLASAQLTNNTDSNPITAATRGNASSDTIVLRRAPDNQTVQHLRIVRLGSSTTNPTRLFTTNTIEKHVDMLMVWYHLNKNIAEDVAFAESRILGETIAAEDILHDMGAIRHGAYAAWRG</sequence>
<dbReference type="InterPro" id="IPR032466">
    <property type="entry name" value="Metal_Hydrolase"/>
</dbReference>
<reference evidence="5 6" key="1">
    <citation type="journal article" date="2014" name="Genome Biol. Evol.">
        <title>The secreted proteins of Achlya hypogyna and Thraustotheca clavata identify the ancestral oomycete secretome and reveal gene acquisitions by horizontal gene transfer.</title>
        <authorList>
            <person name="Misner I."/>
            <person name="Blouin N."/>
            <person name="Leonard G."/>
            <person name="Richards T.A."/>
            <person name="Lane C.E."/>
        </authorList>
    </citation>
    <scope>NUCLEOTIDE SEQUENCE [LARGE SCALE GENOMIC DNA]</scope>
    <source>
        <strain evidence="5 6">ATCC 48635</strain>
    </source>
</reference>
<evidence type="ECO:0000313" key="5">
    <source>
        <dbReference type="EMBL" id="OQR96313.1"/>
    </source>
</evidence>
<keyword evidence="3" id="KW-0732">Signal</keyword>
<dbReference type="PROSITE" id="PS51368">
    <property type="entry name" value="UREASE_3"/>
    <property type="match status" value="1"/>
</dbReference>
<name>A0A1V9ZE88_ACHHY</name>
<evidence type="ECO:0000256" key="2">
    <source>
        <dbReference type="RuleBase" id="RU004158"/>
    </source>
</evidence>
<dbReference type="PANTHER" id="PTHR43440:SF1">
    <property type="entry name" value="UREASE"/>
    <property type="match status" value="1"/>
</dbReference>
<organism evidence="5 6">
    <name type="scientific">Achlya hypogyna</name>
    <name type="common">Oomycete</name>
    <name type="synonym">Protoachlya hypogyna</name>
    <dbReference type="NCBI Taxonomy" id="1202772"/>
    <lineage>
        <taxon>Eukaryota</taxon>
        <taxon>Sar</taxon>
        <taxon>Stramenopiles</taxon>
        <taxon>Oomycota</taxon>
        <taxon>Saprolegniomycetes</taxon>
        <taxon>Saprolegniales</taxon>
        <taxon>Achlyaceae</taxon>
        <taxon>Achlya</taxon>
    </lineage>
</organism>
<dbReference type="PRINTS" id="PR01752">
    <property type="entry name" value="UREASE"/>
</dbReference>
<dbReference type="SUPFAM" id="SSF51556">
    <property type="entry name" value="Metallo-dependent hydrolases"/>
    <property type="match status" value="1"/>
</dbReference>
<feature type="signal peptide" evidence="3">
    <location>
        <begin position="1"/>
        <end position="19"/>
    </location>
</feature>
<feature type="domain" description="Urease" evidence="4">
    <location>
        <begin position="208"/>
        <end position="266"/>
    </location>
</feature>
<dbReference type="STRING" id="1202772.A0A1V9ZE88"/>
<dbReference type="AlphaFoldDB" id="A0A1V9ZE88"/>
<dbReference type="OrthoDB" id="1708534at2759"/>
<keyword evidence="6" id="KW-1185">Reference proteome</keyword>
<evidence type="ECO:0000256" key="1">
    <source>
        <dbReference type="PROSITE-ProRule" id="PRU00700"/>
    </source>
</evidence>
<dbReference type="EMBL" id="JNBR01000148">
    <property type="protein sequence ID" value="OQR96313.1"/>
    <property type="molecule type" value="Genomic_DNA"/>
</dbReference>
<evidence type="ECO:0000256" key="3">
    <source>
        <dbReference type="SAM" id="SignalP"/>
    </source>
</evidence>
<evidence type="ECO:0000259" key="4">
    <source>
        <dbReference type="PROSITE" id="PS51368"/>
    </source>
</evidence>
<protein>
    <submittedName>
        <fullName evidence="5">Urease</fullName>
    </submittedName>
</protein>
<dbReference type="SUPFAM" id="SSF49695">
    <property type="entry name" value="gamma-Crystallin-like"/>
    <property type="match status" value="1"/>
</dbReference>
<dbReference type="Proteomes" id="UP000243579">
    <property type="component" value="Unassembled WGS sequence"/>
</dbReference>
<dbReference type="Gene3D" id="3.20.20.140">
    <property type="entry name" value="Metal-dependent hydrolases"/>
    <property type="match status" value="1"/>
</dbReference>
<comment type="caution">
    <text evidence="1">Lacks conserved residue(s) required for the propagation of feature annotation.</text>
</comment>